<evidence type="ECO:0000313" key="1">
    <source>
        <dbReference type="EMBL" id="TFK93965.1"/>
    </source>
</evidence>
<proteinExistence type="predicted"/>
<organism evidence="1 2">
    <name type="scientific">Polyporus arcularius HHB13444</name>
    <dbReference type="NCBI Taxonomy" id="1314778"/>
    <lineage>
        <taxon>Eukaryota</taxon>
        <taxon>Fungi</taxon>
        <taxon>Dikarya</taxon>
        <taxon>Basidiomycota</taxon>
        <taxon>Agaricomycotina</taxon>
        <taxon>Agaricomycetes</taxon>
        <taxon>Polyporales</taxon>
        <taxon>Polyporaceae</taxon>
        <taxon>Polyporus</taxon>
    </lineage>
</organism>
<dbReference type="InParanoid" id="A0A5C3PVV2"/>
<name>A0A5C3PVV2_9APHY</name>
<evidence type="ECO:0000313" key="2">
    <source>
        <dbReference type="Proteomes" id="UP000308197"/>
    </source>
</evidence>
<sequence>MILARLHVAISRCATNGPSRNFRMMPHSGPEGQEGTRDAMHYIASRPLQLPVRKERHAPTRPLDSAYPRAAPMHSTSVLARGQRAMAINDASGQYSSVPLPLSARKCRTASQRRVSGVVACHCDTHHEPGISSLTGMGGSLIISLHVSRRSLRSLPWKLVCFFQRAATRHLRPGHLGSPNWTPK</sequence>
<reference evidence="1 2" key="1">
    <citation type="journal article" date="2019" name="Nat. Ecol. Evol.">
        <title>Megaphylogeny resolves global patterns of mushroom evolution.</title>
        <authorList>
            <person name="Varga T."/>
            <person name="Krizsan K."/>
            <person name="Foldi C."/>
            <person name="Dima B."/>
            <person name="Sanchez-Garcia M."/>
            <person name="Sanchez-Ramirez S."/>
            <person name="Szollosi G.J."/>
            <person name="Szarkandi J.G."/>
            <person name="Papp V."/>
            <person name="Albert L."/>
            <person name="Andreopoulos W."/>
            <person name="Angelini C."/>
            <person name="Antonin V."/>
            <person name="Barry K.W."/>
            <person name="Bougher N.L."/>
            <person name="Buchanan P."/>
            <person name="Buyck B."/>
            <person name="Bense V."/>
            <person name="Catcheside P."/>
            <person name="Chovatia M."/>
            <person name="Cooper J."/>
            <person name="Damon W."/>
            <person name="Desjardin D."/>
            <person name="Finy P."/>
            <person name="Geml J."/>
            <person name="Haridas S."/>
            <person name="Hughes K."/>
            <person name="Justo A."/>
            <person name="Karasinski D."/>
            <person name="Kautmanova I."/>
            <person name="Kiss B."/>
            <person name="Kocsube S."/>
            <person name="Kotiranta H."/>
            <person name="LaButti K.M."/>
            <person name="Lechner B.E."/>
            <person name="Liimatainen K."/>
            <person name="Lipzen A."/>
            <person name="Lukacs Z."/>
            <person name="Mihaltcheva S."/>
            <person name="Morgado L.N."/>
            <person name="Niskanen T."/>
            <person name="Noordeloos M.E."/>
            <person name="Ohm R.A."/>
            <person name="Ortiz-Santana B."/>
            <person name="Ovrebo C."/>
            <person name="Racz N."/>
            <person name="Riley R."/>
            <person name="Savchenko A."/>
            <person name="Shiryaev A."/>
            <person name="Soop K."/>
            <person name="Spirin V."/>
            <person name="Szebenyi C."/>
            <person name="Tomsovsky M."/>
            <person name="Tulloss R.E."/>
            <person name="Uehling J."/>
            <person name="Grigoriev I.V."/>
            <person name="Vagvolgyi C."/>
            <person name="Papp T."/>
            <person name="Martin F.M."/>
            <person name="Miettinen O."/>
            <person name="Hibbett D.S."/>
            <person name="Nagy L.G."/>
        </authorList>
    </citation>
    <scope>NUCLEOTIDE SEQUENCE [LARGE SCALE GENOMIC DNA]</scope>
    <source>
        <strain evidence="1 2">HHB13444</strain>
    </source>
</reference>
<dbReference type="Proteomes" id="UP000308197">
    <property type="component" value="Unassembled WGS sequence"/>
</dbReference>
<keyword evidence="2" id="KW-1185">Reference proteome</keyword>
<dbReference type="EMBL" id="ML210974">
    <property type="protein sequence ID" value="TFK93965.1"/>
    <property type="molecule type" value="Genomic_DNA"/>
</dbReference>
<dbReference type="AlphaFoldDB" id="A0A5C3PVV2"/>
<gene>
    <name evidence="1" type="ORF">K466DRAFT_35297</name>
</gene>
<accession>A0A5C3PVV2</accession>
<protein>
    <submittedName>
        <fullName evidence="1">Uncharacterized protein</fullName>
    </submittedName>
</protein>